<evidence type="ECO:0000313" key="9">
    <source>
        <dbReference type="EMBL" id="SDD01146.1"/>
    </source>
</evidence>
<comment type="subcellular location">
    <subcellularLocation>
        <location evidence="1 7">Cell membrane</location>
        <topology evidence="1 7">Multi-pass membrane protein</topology>
    </subcellularLocation>
</comment>
<evidence type="ECO:0000256" key="2">
    <source>
        <dbReference type="ARBA" id="ARBA00022448"/>
    </source>
</evidence>
<evidence type="ECO:0000313" key="16">
    <source>
        <dbReference type="Proteomes" id="UP000324896"/>
    </source>
</evidence>
<dbReference type="EMBL" id="FNBJ01000023">
    <property type="protein sequence ID" value="SDF75997.1"/>
    <property type="molecule type" value="Genomic_DNA"/>
</dbReference>
<evidence type="ECO:0000256" key="7">
    <source>
        <dbReference type="RuleBase" id="RU363032"/>
    </source>
</evidence>
<dbReference type="InterPro" id="IPR000515">
    <property type="entry name" value="MetI-like"/>
</dbReference>
<dbReference type="PANTHER" id="PTHR32243:SF18">
    <property type="entry name" value="INNER MEMBRANE ABC TRANSPORTER PERMEASE PROTEIN YCJP"/>
    <property type="match status" value="1"/>
</dbReference>
<dbReference type="EMBL" id="FOHG01000023">
    <property type="protein sequence ID" value="SET07510.1"/>
    <property type="molecule type" value="Genomic_DNA"/>
</dbReference>
<evidence type="ECO:0000313" key="10">
    <source>
        <dbReference type="EMBL" id="SDF75997.1"/>
    </source>
</evidence>
<evidence type="ECO:0000256" key="3">
    <source>
        <dbReference type="ARBA" id="ARBA00022475"/>
    </source>
</evidence>
<dbReference type="AlphaFoldDB" id="A0A1G6RB76"/>
<keyword evidence="2 7" id="KW-0813">Transport</keyword>
<dbReference type="SUPFAM" id="SSF161098">
    <property type="entry name" value="MetI-like"/>
    <property type="match status" value="1"/>
</dbReference>
<reference evidence="12 15" key="2">
    <citation type="submission" date="2019-03" db="EMBL/GenBank/DDBJ databases">
        <title>Subsurface microbial communities from deep shales in Ohio and West Virginia, USA.</title>
        <authorList>
            <person name="Wrighton K."/>
        </authorList>
    </citation>
    <scope>NUCLEOTIDE SEQUENCE [LARGE SCALE GENOMIC DNA]</scope>
    <source>
        <strain evidence="12 15">DSMZ 11287</strain>
    </source>
</reference>
<dbReference type="GO" id="GO:0055085">
    <property type="term" value="P:transmembrane transport"/>
    <property type="evidence" value="ECO:0007669"/>
    <property type="project" value="InterPro"/>
</dbReference>
<reference evidence="13 14" key="1">
    <citation type="submission" date="2016-10" db="EMBL/GenBank/DDBJ databases">
        <authorList>
            <person name="Varghese N."/>
            <person name="Submissions S."/>
        </authorList>
    </citation>
    <scope>NUCLEOTIDE SEQUENCE [LARGE SCALE GENOMIC DNA]</scope>
    <source>
        <strain evidence="9 16">WG10</strain>
        <strain evidence="10 14">WG2</strain>
        <strain evidence="11 13">WG5</strain>
    </source>
</reference>
<dbReference type="PROSITE" id="PS50928">
    <property type="entry name" value="ABC_TM1"/>
    <property type="match status" value="1"/>
</dbReference>
<evidence type="ECO:0000256" key="5">
    <source>
        <dbReference type="ARBA" id="ARBA00022989"/>
    </source>
</evidence>
<keyword evidence="5 7" id="KW-1133">Transmembrane helix</keyword>
<feature type="transmembrane region" description="Helical" evidence="7">
    <location>
        <begin position="243"/>
        <end position="265"/>
    </location>
</feature>
<dbReference type="Proteomes" id="UP000324896">
    <property type="component" value="Unassembled WGS sequence"/>
</dbReference>
<keyword evidence="4 7" id="KW-0812">Transmembrane</keyword>
<evidence type="ECO:0000313" key="13">
    <source>
        <dbReference type="Proteomes" id="UP000198612"/>
    </source>
</evidence>
<dbReference type="Gene3D" id="1.10.3720.10">
    <property type="entry name" value="MetI-like"/>
    <property type="match status" value="1"/>
</dbReference>
<evidence type="ECO:0000313" key="12">
    <source>
        <dbReference type="EMBL" id="TDX40597.1"/>
    </source>
</evidence>
<evidence type="ECO:0000313" key="11">
    <source>
        <dbReference type="EMBL" id="SET07510.1"/>
    </source>
</evidence>
<dbReference type="Proteomes" id="UP000295472">
    <property type="component" value="Unassembled WGS sequence"/>
</dbReference>
<keyword evidence="6 7" id="KW-0472">Membrane</keyword>
<proteinExistence type="inferred from homology"/>
<dbReference type="GeneID" id="57013424"/>
<evidence type="ECO:0000259" key="8">
    <source>
        <dbReference type="PROSITE" id="PS50928"/>
    </source>
</evidence>
<dbReference type="CDD" id="cd06261">
    <property type="entry name" value="TM_PBP2"/>
    <property type="match status" value="1"/>
</dbReference>
<dbReference type="GO" id="GO:0005886">
    <property type="term" value="C:plasma membrane"/>
    <property type="evidence" value="ECO:0007669"/>
    <property type="project" value="UniProtKB-SubCell"/>
</dbReference>
<evidence type="ECO:0000313" key="15">
    <source>
        <dbReference type="Proteomes" id="UP000295472"/>
    </source>
</evidence>
<evidence type="ECO:0000256" key="4">
    <source>
        <dbReference type="ARBA" id="ARBA00022692"/>
    </source>
</evidence>
<feature type="transmembrane region" description="Helical" evidence="7">
    <location>
        <begin position="145"/>
        <end position="165"/>
    </location>
</feature>
<organism evidence="9 16">
    <name type="scientific">Halanaerobium congolense</name>
    <dbReference type="NCBI Taxonomy" id="54121"/>
    <lineage>
        <taxon>Bacteria</taxon>
        <taxon>Bacillati</taxon>
        <taxon>Bacillota</taxon>
        <taxon>Clostridia</taxon>
        <taxon>Halanaerobiales</taxon>
        <taxon>Halanaerobiaceae</taxon>
        <taxon>Halanaerobium</taxon>
    </lineage>
</organism>
<accession>A0A1G6RB76</accession>
<feature type="transmembrane region" description="Helical" evidence="7">
    <location>
        <begin position="112"/>
        <end position="133"/>
    </location>
</feature>
<dbReference type="Proteomes" id="UP000199519">
    <property type="component" value="Unassembled WGS sequence"/>
</dbReference>
<dbReference type="RefSeq" id="WP_089656092.1">
    <property type="nucleotide sequence ID" value="NZ_FMYT01000022.1"/>
</dbReference>
<dbReference type="PANTHER" id="PTHR32243">
    <property type="entry name" value="MALTOSE TRANSPORT SYSTEM PERMEASE-RELATED"/>
    <property type="match status" value="1"/>
</dbReference>
<gene>
    <name evidence="12" type="ORF">C7954_12812</name>
    <name evidence="9" type="ORF">SAMN04488597_12220</name>
    <name evidence="10" type="ORF">SAMN04488598_12320</name>
    <name evidence="11" type="ORF">SAMN04515652_12320</name>
</gene>
<feature type="transmembrane region" description="Helical" evidence="7">
    <location>
        <begin position="12"/>
        <end position="32"/>
    </location>
</feature>
<protein>
    <submittedName>
        <fullName evidence="12">Carbohydrate ABC transporter membrane protein 2 (CUT1 family)</fullName>
    </submittedName>
    <submittedName>
        <fullName evidence="9">Carbohydrate ABC transporter membrane protein 2, CUT1 family</fullName>
    </submittedName>
</protein>
<dbReference type="Pfam" id="PF00528">
    <property type="entry name" value="BPD_transp_1"/>
    <property type="match status" value="1"/>
</dbReference>
<dbReference type="InterPro" id="IPR035906">
    <property type="entry name" value="MetI-like_sf"/>
</dbReference>
<feature type="transmembrane region" description="Helical" evidence="7">
    <location>
        <begin position="186"/>
        <end position="211"/>
    </location>
</feature>
<dbReference type="Proteomes" id="UP000198612">
    <property type="component" value="Unassembled WGS sequence"/>
</dbReference>
<dbReference type="EMBL" id="SOEF01000028">
    <property type="protein sequence ID" value="TDX40597.1"/>
    <property type="molecule type" value="Genomic_DNA"/>
</dbReference>
<evidence type="ECO:0000256" key="6">
    <source>
        <dbReference type="ARBA" id="ARBA00023136"/>
    </source>
</evidence>
<dbReference type="InterPro" id="IPR050901">
    <property type="entry name" value="BP-dep_ABC_trans_perm"/>
</dbReference>
<evidence type="ECO:0000313" key="14">
    <source>
        <dbReference type="Proteomes" id="UP000199519"/>
    </source>
</evidence>
<feature type="domain" description="ABC transmembrane type-1" evidence="8">
    <location>
        <begin position="74"/>
        <end position="265"/>
    </location>
</feature>
<dbReference type="EMBL" id="FMYT01000022">
    <property type="protein sequence ID" value="SDD01146.1"/>
    <property type="molecule type" value="Genomic_DNA"/>
</dbReference>
<comment type="similarity">
    <text evidence="7">Belongs to the binding-protein-dependent transport system permease family.</text>
</comment>
<name>A0A1G6RB76_9FIRM</name>
<feature type="transmembrane region" description="Helical" evidence="7">
    <location>
        <begin position="78"/>
        <end position="100"/>
    </location>
</feature>
<sequence length="280" mass="31278">MVGKESIRSKIIFVVLLITVLAFVLIPFITMISSSLKPNVEQTQLPPKIIPNNPTIEHYQGVLNPEIFPFLIYFKNSLIVAFLSAGIGIVIAIFGSYSFARLEYTGRGVIQRGVLMVYMFGGVLLVIPLFQMISKLGLFDTRTSLIITYIVQTLPVSLYMLGNYFRTIPESIEEAAIIDGCSRFEVIYRIVLPLSAPAIVSVFIYAFMIAWNEYLFASVFINSSSLRTLPLGLNQLFYTQHYVWGRMMAASVLTAVPVIILFLSVERFITGGLTFGGVKE</sequence>
<keyword evidence="14" id="KW-1185">Reference proteome</keyword>
<keyword evidence="3" id="KW-1003">Cell membrane</keyword>
<evidence type="ECO:0000256" key="1">
    <source>
        <dbReference type="ARBA" id="ARBA00004651"/>
    </source>
</evidence>